<comment type="caution">
    <text evidence="4">The sequence shown here is derived from an EMBL/GenBank/DDBJ whole genome shotgun (WGS) entry which is preliminary data.</text>
</comment>
<dbReference type="Gene3D" id="3.10.10.10">
    <property type="entry name" value="HIV Type 1 Reverse Transcriptase, subunit A, domain 1"/>
    <property type="match status" value="1"/>
</dbReference>
<evidence type="ECO:0000256" key="1">
    <source>
        <dbReference type="ARBA" id="ARBA00004173"/>
    </source>
</evidence>
<dbReference type="CDD" id="cd01647">
    <property type="entry name" value="RT_LTR"/>
    <property type="match status" value="1"/>
</dbReference>
<evidence type="ECO:0000256" key="2">
    <source>
        <dbReference type="ARBA" id="ARBA00023128"/>
    </source>
</evidence>
<organism evidence="4 5">
    <name type="scientific">Emericellopsis cladophorae</name>
    <dbReference type="NCBI Taxonomy" id="2686198"/>
    <lineage>
        <taxon>Eukaryota</taxon>
        <taxon>Fungi</taxon>
        <taxon>Dikarya</taxon>
        <taxon>Ascomycota</taxon>
        <taxon>Pezizomycotina</taxon>
        <taxon>Sordariomycetes</taxon>
        <taxon>Hypocreomycetidae</taxon>
        <taxon>Hypocreales</taxon>
        <taxon>Bionectriaceae</taxon>
        <taxon>Emericellopsis</taxon>
    </lineage>
</organism>
<keyword evidence="2" id="KW-0496">Mitochondrion</keyword>
<protein>
    <submittedName>
        <fullName evidence="4">TY3B-TY3B protein</fullName>
    </submittedName>
</protein>
<dbReference type="RefSeq" id="XP_051364776.1">
    <property type="nucleotide sequence ID" value="XM_051503831.1"/>
</dbReference>
<dbReference type="OrthoDB" id="5106181at2759"/>
<sequence>MEYATEPTPFTAPLFVVWRVVDGKRKGRVVVDLRALNKVVVPDNYPLPRQDEVIRSLRGATYITAINVSSFFFQFAVRRGHRHRFTVTSHRGLERFIVAPMGFRNSPAPKKNTSDTSKSSSAYSND</sequence>
<keyword evidence="5" id="KW-1185">Reference proteome</keyword>
<comment type="subcellular location">
    <subcellularLocation>
        <location evidence="1">Mitochondrion</location>
    </subcellularLocation>
</comment>
<dbReference type="PANTHER" id="PTHR24559">
    <property type="entry name" value="TRANSPOSON TY3-I GAG-POL POLYPROTEIN"/>
    <property type="match status" value="1"/>
</dbReference>
<feature type="compositionally biased region" description="Low complexity" evidence="3">
    <location>
        <begin position="114"/>
        <end position="126"/>
    </location>
</feature>
<dbReference type="EMBL" id="JAGIXG020000006">
    <property type="protein sequence ID" value="KAI6783920.1"/>
    <property type="molecule type" value="Genomic_DNA"/>
</dbReference>
<dbReference type="InterPro" id="IPR043502">
    <property type="entry name" value="DNA/RNA_pol_sf"/>
</dbReference>
<dbReference type="Proteomes" id="UP001055219">
    <property type="component" value="Unassembled WGS sequence"/>
</dbReference>
<dbReference type="GO" id="GO:0005739">
    <property type="term" value="C:mitochondrion"/>
    <property type="evidence" value="ECO:0007669"/>
    <property type="project" value="UniProtKB-SubCell"/>
</dbReference>
<dbReference type="AlphaFoldDB" id="A0A9Q0BGP1"/>
<proteinExistence type="predicted"/>
<evidence type="ECO:0000256" key="3">
    <source>
        <dbReference type="SAM" id="MobiDB-lite"/>
    </source>
</evidence>
<dbReference type="GeneID" id="75828313"/>
<name>A0A9Q0BGP1_9HYPO</name>
<gene>
    <name evidence="4" type="ORF">J7T54_001796</name>
</gene>
<feature type="region of interest" description="Disordered" evidence="3">
    <location>
        <begin position="102"/>
        <end position="126"/>
    </location>
</feature>
<reference evidence="4" key="1">
    <citation type="journal article" date="2021" name="J Fungi (Basel)">
        <title>Genomic and Metabolomic Analyses of the Marine Fungus Emericellopsis cladophorae: Insights into Saltwater Adaptability Mechanisms and Its Biosynthetic Potential.</title>
        <authorList>
            <person name="Goncalves M.F.M."/>
            <person name="Hilario S."/>
            <person name="Van de Peer Y."/>
            <person name="Esteves A.C."/>
            <person name="Alves A."/>
        </authorList>
    </citation>
    <scope>NUCLEOTIDE SEQUENCE</scope>
    <source>
        <strain evidence="4">MUM 19.33</strain>
    </source>
</reference>
<dbReference type="InterPro" id="IPR053134">
    <property type="entry name" value="RNA-dir_DNA_polymerase"/>
</dbReference>
<reference evidence="4" key="2">
    <citation type="submission" date="2022-07" db="EMBL/GenBank/DDBJ databases">
        <authorList>
            <person name="Goncalves M.F.M."/>
            <person name="Hilario S."/>
            <person name="Van De Peer Y."/>
            <person name="Esteves A.C."/>
            <person name="Alves A."/>
        </authorList>
    </citation>
    <scope>NUCLEOTIDE SEQUENCE</scope>
    <source>
        <strain evidence="4">MUM 19.33</strain>
    </source>
</reference>
<dbReference type="PANTHER" id="PTHR24559:SF444">
    <property type="entry name" value="REVERSE TRANSCRIPTASE DOMAIN-CONTAINING PROTEIN"/>
    <property type="match status" value="1"/>
</dbReference>
<accession>A0A9Q0BGP1</accession>
<evidence type="ECO:0000313" key="5">
    <source>
        <dbReference type="Proteomes" id="UP001055219"/>
    </source>
</evidence>
<dbReference type="SUPFAM" id="SSF56672">
    <property type="entry name" value="DNA/RNA polymerases"/>
    <property type="match status" value="1"/>
</dbReference>
<evidence type="ECO:0000313" key="4">
    <source>
        <dbReference type="EMBL" id="KAI6783920.1"/>
    </source>
</evidence>